<proteinExistence type="predicted"/>
<sequence length="1691" mass="188480">MFQRLKGFNLENFLDSKIAEEQERQRNPQQGGPSSARRTPSSARRAPNGRTDSPSKRPASRLQGGDGSRTPLGKGPDPSEFVIEDDDMSSRASTPKPPVKDGSDEKAEEQAEVDEAATSEGKESALQEKSSDSKAPEQLSDDVRQKLRKLEKLESRYHDLLRSYRIAHARVTAIEPFEAALRENTPLTSINEPTALVEYLSQINLKGDMVMDELKRVTGDRDTLKVKLEEAEKRTKDAYDEAAGLRRERDAALTKKEDRSGANGKQTEEADPLGADKVNDAGGATGAAVEEEKDTEDFFSYESEAPRLQAEVEKQSQQIEQLSSQNATLKGDLETAKESYQKMVGALEEASKSRQAAKDLLEREKSDLQERIESAEKEAHEVREKLANSSSNSQADQEGMQEQVGKLEAELAEARKKLQEATDAVSKSSEKAQTAESAAQQQKQDFDKQLERLTSQLSESATHQKRAETLDNLVKTLRDQLKEAEKSKKTADAELNKLREKLSTVEKERDSAQEAMKSKHGHEAAVATLKGQLKKAERDRDDAYQMILSCGKCDVTKDSTAEEPTAMDVPPAEEESKAVPTSSVEESKDQSSTATPAAKKKNKNKKKKKGGNAATPALEPVASPAESPKPVESASKDFEVSKPNKQTNPLTDEQRQAIASHILNSMATLARSNDPHDEEREQAIRHLEGLVEEKDAEIGKLRTTIEEQEAAIDRLDKKLKGEEELREEIEGLKDDLLEVGNEHVAAKDLIKTLREQLSGRNEEHDEALKQLEQRCNSLKEKCAELEAKIKSKDEEHGKVQTELESLKSSSGSSSKALEDKLAAIEAEKKGMEDAHEASKKEIEDLKTSHAASGDESEKQLKSLQKEFDELKTKSSTMQTDLSAANELAQTRYKDLTALREHLSKVQPELKSLRDEVAELKKSNEDLKSTSAKLGKLEAKEKDLRSEIALYKTQVTEKDQEIKSLRDKLKESTDKASSLDTSQSKAQKDLQRAENAHKETRNAKDKLSEELKQAQDELIKASTSLQDLEQQVSKFSREASSLREELELKAAQQASAQSLMDSMQDQTRELATQMKEVRERCESLEEELADAHRLLSERSREGETMRRLLADVEGRADARVKEMRERMDLAIEERDRAEDEASTAGRRRAREIEELKNRVYLNLPYSQVNKHRPRSVNTATFQEAIATFFSCSGKLYHVFTRAQVDRLYNDIFHNSKQSISKAALCELCSVAAVGTLYSQEAIPEGVGKLLYRVSKALLDDCIEANSLQASKVCSLLAQYTILTKATVALAYVEFGLSLARRNGVHSRYVPPGMSRDTWIDGKKAWRTLLFFGNWLSSTLGCISSDESLNSKMNLKDVEIDGERDIADLVQTEMAKIALLKVEIVRTNLAFKELSILSIKNITDDLRKWYTELPPAMYLANLTQHADIPAELRRTIYFVHLLYLGALMLLYRRVVCHYVQQDHRNMFINPLNEVSQYADQGVVAAKQTARILHLLRSEDGIFKRCWLVIIAQKQVHGFTADQWADDLEQAEKCLDALNFCAQVDQVAQGYHDALSPYYERFKRDYESQISSSPPGLSDLSTIDSVGSDHVVSPGPTPSSYLLTFPSKGSSHSAAAESLLDMVCKPFGSSANPTMEANAACGWSLDPDRCSAPPLVKSPRVKRESLAAPKWGGFYGVEHEGLATNMLGAIQQSR</sequence>
<protein>
    <submittedName>
        <fullName evidence="1">Uncharacterized protein</fullName>
    </submittedName>
</protein>
<dbReference type="Proteomes" id="UP001320706">
    <property type="component" value="Unassembled WGS sequence"/>
</dbReference>
<dbReference type="EMBL" id="JAMKPW020000044">
    <property type="protein sequence ID" value="KAK8192612.1"/>
    <property type="molecule type" value="Genomic_DNA"/>
</dbReference>
<name>A0ACC3S314_9PEZI</name>
<keyword evidence="2" id="KW-1185">Reference proteome</keyword>
<accession>A0ACC3S314</accession>
<evidence type="ECO:0000313" key="2">
    <source>
        <dbReference type="Proteomes" id="UP001320706"/>
    </source>
</evidence>
<evidence type="ECO:0000313" key="1">
    <source>
        <dbReference type="EMBL" id="KAK8192612.1"/>
    </source>
</evidence>
<gene>
    <name evidence="1" type="ORF">M8818_007782</name>
</gene>
<organism evidence="1 2">
    <name type="scientific">Zalaria obscura</name>
    <dbReference type="NCBI Taxonomy" id="2024903"/>
    <lineage>
        <taxon>Eukaryota</taxon>
        <taxon>Fungi</taxon>
        <taxon>Dikarya</taxon>
        <taxon>Ascomycota</taxon>
        <taxon>Pezizomycotina</taxon>
        <taxon>Dothideomycetes</taxon>
        <taxon>Dothideomycetidae</taxon>
        <taxon>Dothideales</taxon>
        <taxon>Zalariaceae</taxon>
        <taxon>Zalaria</taxon>
    </lineage>
</organism>
<comment type="caution">
    <text evidence="1">The sequence shown here is derived from an EMBL/GenBank/DDBJ whole genome shotgun (WGS) entry which is preliminary data.</text>
</comment>
<reference evidence="1" key="1">
    <citation type="submission" date="2024-02" db="EMBL/GenBank/DDBJ databases">
        <title>Metagenome Assembled Genome of Zalaria obscura JY119.</title>
        <authorList>
            <person name="Vighnesh L."/>
            <person name="Jagadeeshwari U."/>
            <person name="Venkata Ramana C."/>
            <person name="Sasikala C."/>
        </authorList>
    </citation>
    <scope>NUCLEOTIDE SEQUENCE</scope>
    <source>
        <strain evidence="1">JY119</strain>
    </source>
</reference>